<dbReference type="InterPro" id="IPR000653">
    <property type="entry name" value="DegT/StrS_aminotransferase"/>
</dbReference>
<dbReference type="OrthoDB" id="9766188at2"/>
<dbReference type="GO" id="GO:0000271">
    <property type="term" value="P:polysaccharide biosynthetic process"/>
    <property type="evidence" value="ECO:0007669"/>
    <property type="project" value="TreeGrafter"/>
</dbReference>
<organism evidence="6 7">
    <name type="scientific">Helicobacter japonicus</name>
    <dbReference type="NCBI Taxonomy" id="425400"/>
    <lineage>
        <taxon>Bacteria</taxon>
        <taxon>Pseudomonadati</taxon>
        <taxon>Campylobacterota</taxon>
        <taxon>Epsilonproteobacteria</taxon>
        <taxon>Campylobacterales</taxon>
        <taxon>Helicobacteraceae</taxon>
        <taxon>Helicobacter</taxon>
    </lineage>
</organism>
<dbReference type="RefSeq" id="WP_034360928.1">
    <property type="nucleotide sequence ID" value="NZ_CAJUDB010000003.1"/>
</dbReference>
<dbReference type="AlphaFoldDB" id="A0A4U8TMW4"/>
<evidence type="ECO:0000256" key="4">
    <source>
        <dbReference type="PIRSR" id="PIRSR000390-2"/>
    </source>
</evidence>
<evidence type="ECO:0000256" key="5">
    <source>
        <dbReference type="RuleBase" id="RU004508"/>
    </source>
</evidence>
<dbReference type="SUPFAM" id="SSF53383">
    <property type="entry name" value="PLP-dependent transferases"/>
    <property type="match status" value="1"/>
</dbReference>
<evidence type="ECO:0000256" key="2">
    <source>
        <dbReference type="ARBA" id="ARBA00037999"/>
    </source>
</evidence>
<sequence>MIPFLDVKAINKRFQAEFESAFNAVLNSGWYVLGEQGKSFEREFSAYCGTNHCVGCANGLDALRLSIKALGFGVGDEIIVPANTYIASILAITDNGCTPVFVEPSLETYNIDVNLIEAHITPKTKAILVVHLYGQAVEMQHIWDLARKYDLKIIEDCAQAHGAIYQGKRVGSLGDVSGFSFFPGKNLGALGDGGCVVTNDKVLADKIRALGNYGSYIKYENLYAGLNSRLDEIQAAFLRLKLKALDSDNKRRQEIARAYREQIQNEHIILPQTKNEEEAVWHLFVVRTKNRAKLQEYLAQNGIQTLIHYPIPPHKQQAYKQYNYLSLPITEQIHSEVLSLPISPVMSDEQVGAVIESVNAFKP</sequence>
<dbReference type="InterPro" id="IPR015424">
    <property type="entry name" value="PyrdxlP-dep_Trfase"/>
</dbReference>
<keyword evidence="1 4" id="KW-0663">Pyridoxal phosphate</keyword>
<dbReference type="PIRSF" id="PIRSF000390">
    <property type="entry name" value="PLP_StrS"/>
    <property type="match status" value="1"/>
</dbReference>
<evidence type="ECO:0000256" key="1">
    <source>
        <dbReference type="ARBA" id="ARBA00022898"/>
    </source>
</evidence>
<dbReference type="Pfam" id="PF01041">
    <property type="entry name" value="DegT_DnrJ_EryC1"/>
    <property type="match status" value="1"/>
</dbReference>
<dbReference type="PANTHER" id="PTHR30244:SF36">
    <property type="entry name" value="3-OXO-GLUCOSE-6-PHOSPHATE:GLUTAMATE AMINOTRANSFERASE"/>
    <property type="match status" value="1"/>
</dbReference>
<reference evidence="6 7" key="1">
    <citation type="journal article" date="2014" name="Genome Announc.">
        <title>Draft genome sequences of eight enterohepatic helicobacter species isolated from both laboratory and wild rodents.</title>
        <authorList>
            <person name="Sheh A."/>
            <person name="Shen Z."/>
            <person name="Fox J.G."/>
        </authorList>
    </citation>
    <scope>NUCLEOTIDE SEQUENCE [LARGE SCALE GENOMIC DNA]</scope>
    <source>
        <strain evidence="6 7">MIT 01-6451</strain>
    </source>
</reference>
<feature type="active site" description="Proton acceptor" evidence="3">
    <location>
        <position position="185"/>
    </location>
</feature>
<comment type="similarity">
    <text evidence="2 5">Belongs to the DegT/DnrJ/EryC1 family.</text>
</comment>
<gene>
    <name evidence="6" type="ORF">LS65_004930</name>
</gene>
<dbReference type="Gene3D" id="3.90.1150.10">
    <property type="entry name" value="Aspartate Aminotransferase, domain 1"/>
    <property type="match status" value="1"/>
</dbReference>
<dbReference type="CDD" id="cd00616">
    <property type="entry name" value="AHBA_syn"/>
    <property type="match status" value="1"/>
</dbReference>
<dbReference type="PANTHER" id="PTHR30244">
    <property type="entry name" value="TRANSAMINASE"/>
    <property type="match status" value="1"/>
</dbReference>
<feature type="modified residue" description="N6-(pyridoxal phosphate)lysine" evidence="4">
    <location>
        <position position="185"/>
    </location>
</feature>
<dbReference type="Proteomes" id="UP000029707">
    <property type="component" value="Unassembled WGS sequence"/>
</dbReference>
<proteinExistence type="inferred from homology"/>
<dbReference type="GO" id="GO:0008483">
    <property type="term" value="F:transaminase activity"/>
    <property type="evidence" value="ECO:0007669"/>
    <property type="project" value="UniProtKB-KW"/>
</dbReference>
<keyword evidence="6" id="KW-0808">Transferase</keyword>
<evidence type="ECO:0000256" key="3">
    <source>
        <dbReference type="PIRSR" id="PIRSR000390-1"/>
    </source>
</evidence>
<keyword evidence="7" id="KW-1185">Reference proteome</keyword>
<name>A0A4U8TMW4_9HELI</name>
<comment type="caution">
    <text evidence="6">The sequence shown here is derived from an EMBL/GenBank/DDBJ whole genome shotgun (WGS) entry which is preliminary data.</text>
</comment>
<accession>A0A4U8TMW4</accession>
<dbReference type="GO" id="GO:0030170">
    <property type="term" value="F:pyridoxal phosphate binding"/>
    <property type="evidence" value="ECO:0007669"/>
    <property type="project" value="TreeGrafter"/>
</dbReference>
<keyword evidence="6" id="KW-0032">Aminotransferase</keyword>
<dbReference type="InterPro" id="IPR015422">
    <property type="entry name" value="PyrdxlP-dep_Trfase_small"/>
</dbReference>
<dbReference type="EMBL" id="JRMQ02000005">
    <property type="protein sequence ID" value="TLE01911.1"/>
    <property type="molecule type" value="Genomic_DNA"/>
</dbReference>
<dbReference type="Gene3D" id="3.40.640.10">
    <property type="entry name" value="Type I PLP-dependent aspartate aminotransferase-like (Major domain)"/>
    <property type="match status" value="1"/>
</dbReference>
<evidence type="ECO:0000313" key="6">
    <source>
        <dbReference type="EMBL" id="TLE01911.1"/>
    </source>
</evidence>
<protein>
    <submittedName>
        <fullName evidence="6">DegT/DnrJ/EryC1/StrS family aminotransferase</fullName>
    </submittedName>
</protein>
<evidence type="ECO:0000313" key="7">
    <source>
        <dbReference type="Proteomes" id="UP000029707"/>
    </source>
</evidence>
<dbReference type="STRING" id="425400.LS65_02145"/>
<dbReference type="InterPro" id="IPR015421">
    <property type="entry name" value="PyrdxlP-dep_Trfase_major"/>
</dbReference>